<dbReference type="OrthoDB" id="5349328at2"/>
<organism evidence="1 2">
    <name type="scientific">Malaciobacter pacificus</name>
    <dbReference type="NCBI Taxonomy" id="1080223"/>
    <lineage>
        <taxon>Bacteria</taxon>
        <taxon>Pseudomonadati</taxon>
        <taxon>Campylobacterota</taxon>
        <taxon>Epsilonproteobacteria</taxon>
        <taxon>Campylobacterales</taxon>
        <taxon>Arcobacteraceae</taxon>
        <taxon>Malaciobacter</taxon>
    </lineage>
</organism>
<accession>A0A5C2H3V4</accession>
<keyword evidence="2" id="KW-1185">Reference proteome</keyword>
<dbReference type="Gene3D" id="1.20.120.1490">
    <property type="match status" value="1"/>
</dbReference>
<dbReference type="GO" id="GO:0042597">
    <property type="term" value="C:periplasmic space"/>
    <property type="evidence" value="ECO:0007669"/>
    <property type="project" value="InterPro"/>
</dbReference>
<dbReference type="Proteomes" id="UP000322726">
    <property type="component" value="Chromosome"/>
</dbReference>
<evidence type="ECO:0000313" key="2">
    <source>
        <dbReference type="Proteomes" id="UP000322726"/>
    </source>
</evidence>
<name>A0A5C2H3V4_9BACT</name>
<dbReference type="AlphaFoldDB" id="A0A5C2H3V4"/>
<dbReference type="KEGG" id="apai:APAC_0450"/>
<dbReference type="EMBL" id="CP035928">
    <property type="protein sequence ID" value="QEP33611.1"/>
    <property type="molecule type" value="Genomic_DNA"/>
</dbReference>
<dbReference type="Pfam" id="PF07813">
    <property type="entry name" value="LTXXQ"/>
    <property type="match status" value="1"/>
</dbReference>
<reference evidence="1 2" key="3">
    <citation type="submission" date="2019-09" db="EMBL/GenBank/DDBJ databases">
        <title>Taxonomic note: a critical rebuttal of the proposed division of the genus Arcobacter into six genera, emended descriptions of Arcobacter anaerophilus and the genus Arcobacter, and an assessment of genus-level boundaries for Epsilonproteobacteria using in silico genomic comparator tools.</title>
        <authorList>
            <person name="On S.L.W."/>
            <person name="Miller W.G."/>
            <person name="Biggs P."/>
            <person name="Cornelius A."/>
            <person name="Vandamme P."/>
        </authorList>
    </citation>
    <scope>NUCLEOTIDE SEQUENCE [LARGE SCALE GENOMIC DNA]</scope>
    <source>
        <strain evidence="1 2">LMG 26638</strain>
    </source>
</reference>
<gene>
    <name evidence="1" type="ORF">APAC_0450</name>
</gene>
<sequence length="164" mass="19253">MKFKNKVLTGLLLCSVASTTLFANCQIKDGQKDCYKKSCQVDKKHHKKMRDMKNHREGHIFGLFKQLNLTDEQKVEIKKIMLESKQNQKNASDAFTKDSFDKKKYIEIISQKRENMLKSKAEALEKSYALLTSQQKEQLKVLMDLKQEKKESFLDKKMERISNK</sequence>
<dbReference type="RefSeq" id="WP_130232572.1">
    <property type="nucleotide sequence ID" value="NZ_BMEF01000028.1"/>
</dbReference>
<dbReference type="InterPro" id="IPR012899">
    <property type="entry name" value="LTXXQ"/>
</dbReference>
<evidence type="ECO:0000313" key="1">
    <source>
        <dbReference type="EMBL" id="QEP33611.1"/>
    </source>
</evidence>
<proteinExistence type="predicted"/>
<reference evidence="1 2" key="2">
    <citation type="submission" date="2019-09" db="EMBL/GenBank/DDBJ databases">
        <title>Complete genome sequencing of four Arcobacter species reveals a diverse suite of mobile elements.</title>
        <authorList>
            <person name="Miller W.G."/>
            <person name="Yee E."/>
            <person name="Bono J.L."/>
        </authorList>
    </citation>
    <scope>NUCLEOTIDE SEQUENCE [LARGE SCALE GENOMIC DNA]</scope>
    <source>
        <strain evidence="1 2">LMG 26638</strain>
    </source>
</reference>
<reference evidence="2" key="1">
    <citation type="submission" date="2019-09" db="EMBL/GenBank/DDBJ databases">
        <title>Complete genome sequencing of four Arcobacter species reveals a diverse suite of mobile elements.</title>
        <authorList>
            <person name="On S.L.W."/>
            <person name="Miller W.G."/>
            <person name="Biggs P."/>
            <person name="Cornelius A."/>
            <person name="Vandamme P."/>
        </authorList>
    </citation>
    <scope>NUCLEOTIDE SEQUENCE [LARGE SCALE GENOMIC DNA]</scope>
    <source>
        <strain evidence="2">LMG 26638</strain>
    </source>
</reference>
<protein>
    <submittedName>
        <fullName evidence="1">Putative periplasmic protein refolding chaperone, Spy/CpxP family (LTXXQ domains)</fullName>
    </submittedName>
</protein>